<feature type="compositionally biased region" description="Basic residues" evidence="1">
    <location>
        <begin position="176"/>
        <end position="189"/>
    </location>
</feature>
<dbReference type="STRING" id="4909.A0A099P726"/>
<dbReference type="GO" id="GO:0004864">
    <property type="term" value="F:protein phosphatase inhibitor activity"/>
    <property type="evidence" value="ECO:0007669"/>
    <property type="project" value="InterPro"/>
</dbReference>
<feature type="compositionally biased region" description="Basic and acidic residues" evidence="1">
    <location>
        <begin position="207"/>
        <end position="219"/>
    </location>
</feature>
<keyword evidence="5" id="KW-1185">Reference proteome</keyword>
<proteinExistence type="predicted"/>
<dbReference type="EMBL" id="CP028777">
    <property type="protein sequence ID" value="AWU77979.1"/>
    <property type="molecule type" value="Genomic_DNA"/>
</dbReference>
<dbReference type="EMBL" id="JQFK01000004">
    <property type="protein sequence ID" value="KGK40054.1"/>
    <property type="molecule type" value="Genomic_DNA"/>
</dbReference>
<dbReference type="VEuPathDB" id="FungiDB:C5L36_0E00480"/>
<dbReference type="Proteomes" id="UP000249293">
    <property type="component" value="Chromosome 5"/>
</dbReference>
<evidence type="ECO:0000313" key="2">
    <source>
        <dbReference type="EMBL" id="AWU77979.1"/>
    </source>
</evidence>
<feature type="region of interest" description="Disordered" evidence="1">
    <location>
        <begin position="46"/>
        <end position="69"/>
    </location>
</feature>
<feature type="region of interest" description="Disordered" evidence="1">
    <location>
        <begin position="89"/>
        <end position="219"/>
    </location>
</feature>
<dbReference type="HOGENOM" id="CLU_070379_1_0_1"/>
<dbReference type="GO" id="GO:0009966">
    <property type="term" value="P:regulation of signal transduction"/>
    <property type="evidence" value="ECO:0007669"/>
    <property type="project" value="InterPro"/>
</dbReference>
<dbReference type="PANTHER" id="PTHR12398:SF20">
    <property type="entry name" value="PROTEIN PHOSPHATASE 1 REGULATORY INHIBITOR SUBUNIT 2"/>
    <property type="match status" value="1"/>
</dbReference>
<dbReference type="PANTHER" id="PTHR12398">
    <property type="entry name" value="PROTEIN PHOSPHATASE INHIBITOR"/>
    <property type="match status" value="1"/>
</dbReference>
<dbReference type="InterPro" id="IPR007062">
    <property type="entry name" value="PPI-2"/>
</dbReference>
<evidence type="ECO:0008006" key="6">
    <source>
        <dbReference type="Google" id="ProtNLM"/>
    </source>
</evidence>
<organism evidence="3 4">
    <name type="scientific">Pichia kudriavzevii</name>
    <name type="common">Yeast</name>
    <name type="synonym">Issatchenkia orientalis</name>
    <dbReference type="NCBI Taxonomy" id="4909"/>
    <lineage>
        <taxon>Eukaryota</taxon>
        <taxon>Fungi</taxon>
        <taxon>Dikarya</taxon>
        <taxon>Ascomycota</taxon>
        <taxon>Saccharomycotina</taxon>
        <taxon>Pichiomycetes</taxon>
        <taxon>Pichiales</taxon>
        <taxon>Pichiaceae</taxon>
        <taxon>Pichia</taxon>
    </lineage>
</organism>
<dbReference type="OrthoDB" id="551302at2759"/>
<gene>
    <name evidence="2" type="ORF">C5L36_0E00480</name>
    <name evidence="3" type="ORF">JL09_g732</name>
</gene>
<reference evidence="4" key="1">
    <citation type="journal article" date="2014" name="Microb. Cell Fact.">
        <title>Exploiting Issatchenkia orientalis SD108 for succinic acid production.</title>
        <authorList>
            <person name="Xiao H."/>
            <person name="Shao Z."/>
            <person name="Jiang Y."/>
            <person name="Dole S."/>
            <person name="Zhao H."/>
        </authorList>
    </citation>
    <scope>NUCLEOTIDE SEQUENCE [LARGE SCALE GENOMIC DNA]</scope>
    <source>
        <strain evidence="4">SD108</strain>
    </source>
</reference>
<sequence length="219" mass="24739">MGKGILKNAIADASYRKESPNELAGETSFDRKAVIANTLLNAQAGKARPAGTAFTTREKHDQEHLSEEQLKWDEKNLIINELGKSATMKIDEPKTPYEGGFDPNNDYYREDNEEEKGEAIDEDDGFVLGEGEDDADDVENGDIEKVDSGSEESQEESASYLPDAASKHSKFEEMRRRHYHMKALPLKKKVFVEEEGEEQDNSNNHNDIQDNDRDNRNVD</sequence>
<dbReference type="AlphaFoldDB" id="A0A099P726"/>
<evidence type="ECO:0000256" key="1">
    <source>
        <dbReference type="SAM" id="MobiDB-lite"/>
    </source>
</evidence>
<feature type="compositionally biased region" description="Basic and acidic residues" evidence="1">
    <location>
        <begin position="165"/>
        <end position="175"/>
    </location>
</feature>
<evidence type="ECO:0000313" key="3">
    <source>
        <dbReference type="EMBL" id="KGK40054.1"/>
    </source>
</evidence>
<reference evidence="2 5" key="3">
    <citation type="submission" date="2018-06" db="EMBL/GenBank/DDBJ databases">
        <title>Population genomics shows no distinction between pathogenic Candida krusei and environmental Pichia kudriavzevii: One species, four names.</title>
        <authorList>
            <person name="Douglass A.P."/>
            <person name="Offei B."/>
            <person name="Braun-Galleani S."/>
            <person name="Coughlan A.Y."/>
            <person name="Martos A."/>
            <person name="Ortiz-Merino R.A."/>
            <person name="Byrne K.P."/>
            <person name="Wolfe K.H."/>
        </authorList>
    </citation>
    <scope>NUCLEOTIDE SEQUENCE [LARGE SCALE GENOMIC DNA]</scope>
    <source>
        <strain evidence="2 5">CBS573</strain>
    </source>
</reference>
<dbReference type="KEGG" id="pkz:C5L36_0E00480"/>
<name>A0A099P726_PICKU</name>
<evidence type="ECO:0000313" key="4">
    <source>
        <dbReference type="Proteomes" id="UP000029867"/>
    </source>
</evidence>
<accession>A0A099P726</accession>
<evidence type="ECO:0000313" key="5">
    <source>
        <dbReference type="Proteomes" id="UP000249293"/>
    </source>
</evidence>
<dbReference type="Proteomes" id="UP000029867">
    <property type="component" value="Unassembled WGS sequence"/>
</dbReference>
<dbReference type="GeneID" id="40385838"/>
<dbReference type="RefSeq" id="XP_029323455.1">
    <property type="nucleotide sequence ID" value="XM_029467595.1"/>
</dbReference>
<dbReference type="eggNOG" id="ENOG502S2VH">
    <property type="taxonomic scope" value="Eukaryota"/>
</dbReference>
<feature type="compositionally biased region" description="Acidic residues" evidence="1">
    <location>
        <begin position="111"/>
        <end position="141"/>
    </location>
</feature>
<protein>
    <recommendedName>
        <fullName evidence="6">Protein GLC8</fullName>
    </recommendedName>
</protein>
<feature type="compositionally biased region" description="Basic and acidic residues" evidence="1">
    <location>
        <begin position="56"/>
        <end position="69"/>
    </location>
</feature>
<dbReference type="Pfam" id="PF04979">
    <property type="entry name" value="IPP-2"/>
    <property type="match status" value="1"/>
</dbReference>
<reference evidence="3" key="2">
    <citation type="submission" date="2014-08" db="EMBL/GenBank/DDBJ databases">
        <title>Exploiting Issatchenkia orientalis SD108 for Succinic Acid Production.</title>
        <authorList>
            <person name="Xiao H."/>
            <person name="Shao Z."/>
            <person name="Jiang Y."/>
            <person name="Dole S."/>
            <person name="Zhao H."/>
        </authorList>
    </citation>
    <scope>NUCLEOTIDE SEQUENCE [LARGE SCALE GENOMIC DNA]</scope>
    <source>
        <strain evidence="3">SD108</strain>
    </source>
</reference>